<evidence type="ECO:0000313" key="1">
    <source>
        <dbReference type="EMBL" id="KIJ42906.1"/>
    </source>
</evidence>
<dbReference type="Proteomes" id="UP000054279">
    <property type="component" value="Unassembled WGS sequence"/>
</dbReference>
<protein>
    <submittedName>
        <fullName evidence="1">Uncharacterized protein</fullName>
    </submittedName>
</protein>
<name>A0A0C9VX25_SPHS4</name>
<gene>
    <name evidence="1" type="ORF">M422DRAFT_31198</name>
</gene>
<dbReference type="EMBL" id="KN837127">
    <property type="protein sequence ID" value="KIJ42906.1"/>
    <property type="molecule type" value="Genomic_DNA"/>
</dbReference>
<dbReference type="HOGENOM" id="CLU_3074535_0_0_1"/>
<feature type="non-terminal residue" evidence="1">
    <location>
        <position position="53"/>
    </location>
</feature>
<reference evidence="1 2" key="1">
    <citation type="submission" date="2014-06" db="EMBL/GenBank/DDBJ databases">
        <title>Evolutionary Origins and Diversification of the Mycorrhizal Mutualists.</title>
        <authorList>
            <consortium name="DOE Joint Genome Institute"/>
            <consortium name="Mycorrhizal Genomics Consortium"/>
            <person name="Kohler A."/>
            <person name="Kuo A."/>
            <person name="Nagy L.G."/>
            <person name="Floudas D."/>
            <person name="Copeland A."/>
            <person name="Barry K.W."/>
            <person name="Cichocki N."/>
            <person name="Veneault-Fourrey C."/>
            <person name="LaButti K."/>
            <person name="Lindquist E.A."/>
            <person name="Lipzen A."/>
            <person name="Lundell T."/>
            <person name="Morin E."/>
            <person name="Murat C."/>
            <person name="Riley R."/>
            <person name="Ohm R."/>
            <person name="Sun H."/>
            <person name="Tunlid A."/>
            <person name="Henrissat B."/>
            <person name="Grigoriev I.V."/>
            <person name="Hibbett D.S."/>
            <person name="Martin F."/>
        </authorList>
    </citation>
    <scope>NUCLEOTIDE SEQUENCE [LARGE SCALE GENOMIC DNA]</scope>
    <source>
        <strain evidence="1 2">SS14</strain>
    </source>
</reference>
<proteinExistence type="predicted"/>
<dbReference type="OrthoDB" id="2684341at2759"/>
<evidence type="ECO:0000313" key="2">
    <source>
        <dbReference type="Proteomes" id="UP000054279"/>
    </source>
</evidence>
<keyword evidence="2" id="KW-1185">Reference proteome</keyword>
<dbReference type="AlphaFoldDB" id="A0A0C9VX25"/>
<accession>A0A0C9VX25</accession>
<organism evidence="1 2">
    <name type="scientific">Sphaerobolus stellatus (strain SS14)</name>
    <dbReference type="NCBI Taxonomy" id="990650"/>
    <lineage>
        <taxon>Eukaryota</taxon>
        <taxon>Fungi</taxon>
        <taxon>Dikarya</taxon>
        <taxon>Basidiomycota</taxon>
        <taxon>Agaricomycotina</taxon>
        <taxon>Agaricomycetes</taxon>
        <taxon>Phallomycetidae</taxon>
        <taxon>Geastrales</taxon>
        <taxon>Sphaerobolaceae</taxon>
        <taxon>Sphaerobolus</taxon>
    </lineage>
</organism>
<sequence length="53" mass="6206">MTFYVTTLDSSCVATLGHNWLTHYNLLIDWLLDCQRPHPMFTWHLPSSSNLLD</sequence>